<dbReference type="Proteomes" id="UP000277204">
    <property type="component" value="Unassembled WGS sequence"/>
</dbReference>
<evidence type="ECO:0000256" key="1">
    <source>
        <dbReference type="SAM" id="MobiDB-lite"/>
    </source>
</evidence>
<sequence>METLNKIQERKNKKPAINNSRTRTEKVKAQAECTEARKQGKRSITADKQKYMKEIATTMEKASGGKI</sequence>
<accession>A0A183MFE0</accession>
<evidence type="ECO:0000313" key="3">
    <source>
        <dbReference type="Proteomes" id="UP000277204"/>
    </source>
</evidence>
<proteinExistence type="predicted"/>
<gene>
    <name evidence="2" type="ORF">SMRZ_LOCUS14765</name>
</gene>
<name>A0A183MFE0_9TREM</name>
<dbReference type="EMBL" id="UZAI01016821">
    <property type="protein sequence ID" value="VDP16627.1"/>
    <property type="molecule type" value="Genomic_DNA"/>
</dbReference>
<feature type="compositionally biased region" description="Basic and acidic residues" evidence="1">
    <location>
        <begin position="22"/>
        <end position="41"/>
    </location>
</feature>
<reference evidence="2 3" key="1">
    <citation type="submission" date="2018-11" db="EMBL/GenBank/DDBJ databases">
        <authorList>
            <consortium name="Pathogen Informatics"/>
        </authorList>
    </citation>
    <scope>NUCLEOTIDE SEQUENCE [LARGE SCALE GENOMIC DNA]</scope>
    <source>
        <strain evidence="2 3">Zambia</strain>
    </source>
</reference>
<keyword evidence="3" id="KW-1185">Reference proteome</keyword>
<feature type="region of interest" description="Disordered" evidence="1">
    <location>
        <begin position="1"/>
        <end position="41"/>
    </location>
</feature>
<dbReference type="AlphaFoldDB" id="A0A183MFE0"/>
<protein>
    <submittedName>
        <fullName evidence="2">Uncharacterized protein</fullName>
    </submittedName>
</protein>
<organism evidence="2 3">
    <name type="scientific">Schistosoma margrebowiei</name>
    <dbReference type="NCBI Taxonomy" id="48269"/>
    <lineage>
        <taxon>Eukaryota</taxon>
        <taxon>Metazoa</taxon>
        <taxon>Spiralia</taxon>
        <taxon>Lophotrochozoa</taxon>
        <taxon>Platyhelminthes</taxon>
        <taxon>Trematoda</taxon>
        <taxon>Digenea</taxon>
        <taxon>Strigeidida</taxon>
        <taxon>Schistosomatoidea</taxon>
        <taxon>Schistosomatidae</taxon>
        <taxon>Schistosoma</taxon>
    </lineage>
</organism>
<evidence type="ECO:0000313" key="2">
    <source>
        <dbReference type="EMBL" id="VDP16627.1"/>
    </source>
</evidence>